<evidence type="ECO:0008006" key="4">
    <source>
        <dbReference type="Google" id="ProtNLM"/>
    </source>
</evidence>
<sequence length="74" mass="7838">MRHLLRRAGSGARPADPDPVTATLFSRSIALRFADADADAMGWAPTDNGSPGDEVWLGRSCDGGRAWSSGEPPR</sequence>
<comment type="caution">
    <text evidence="2">The sequence shown here is derived from an EMBL/GenBank/DDBJ whole genome shotgun (WGS) entry which is preliminary data.</text>
</comment>
<gene>
    <name evidence="2" type="ORF">TPA0910_05650</name>
</gene>
<keyword evidence="3" id="KW-1185">Reference proteome</keyword>
<dbReference type="RefSeq" id="WP_359681840.1">
    <property type="nucleotide sequence ID" value="NZ_BNEK01000002.1"/>
</dbReference>
<accession>A0ABQ3TS20</accession>
<proteinExistence type="predicted"/>
<evidence type="ECO:0000313" key="3">
    <source>
        <dbReference type="Proteomes" id="UP001054854"/>
    </source>
</evidence>
<evidence type="ECO:0000313" key="2">
    <source>
        <dbReference type="EMBL" id="GHJ26132.1"/>
    </source>
</evidence>
<dbReference type="Proteomes" id="UP001054854">
    <property type="component" value="Unassembled WGS sequence"/>
</dbReference>
<feature type="region of interest" description="Disordered" evidence="1">
    <location>
        <begin position="1"/>
        <end position="20"/>
    </location>
</feature>
<feature type="region of interest" description="Disordered" evidence="1">
    <location>
        <begin position="40"/>
        <end position="74"/>
    </location>
</feature>
<evidence type="ECO:0000256" key="1">
    <source>
        <dbReference type="SAM" id="MobiDB-lite"/>
    </source>
</evidence>
<dbReference type="EMBL" id="BNEK01000002">
    <property type="protein sequence ID" value="GHJ26132.1"/>
    <property type="molecule type" value="Genomic_DNA"/>
</dbReference>
<reference evidence="2" key="1">
    <citation type="submission" date="2024-05" db="EMBL/GenBank/DDBJ databases">
        <title>Whole genome shotgun sequence of Streptomyces hygroscopicus NBRC 113678.</title>
        <authorList>
            <person name="Komaki H."/>
            <person name="Tamura T."/>
        </authorList>
    </citation>
    <scope>NUCLEOTIDE SEQUENCE</scope>
    <source>
        <strain evidence="2">N11-34</strain>
    </source>
</reference>
<protein>
    <recommendedName>
        <fullName evidence="4">Glycosyl hydrolase</fullName>
    </recommendedName>
</protein>
<name>A0ABQ3TS20_STRHY</name>
<organism evidence="2 3">
    <name type="scientific">Streptomyces hygroscopicus</name>
    <dbReference type="NCBI Taxonomy" id="1912"/>
    <lineage>
        <taxon>Bacteria</taxon>
        <taxon>Bacillati</taxon>
        <taxon>Actinomycetota</taxon>
        <taxon>Actinomycetes</taxon>
        <taxon>Kitasatosporales</taxon>
        <taxon>Streptomycetaceae</taxon>
        <taxon>Streptomyces</taxon>
        <taxon>Streptomyces violaceusniger group</taxon>
    </lineage>
</organism>